<keyword evidence="1" id="KW-0677">Repeat</keyword>
<dbReference type="InterPro" id="IPR004087">
    <property type="entry name" value="KH_dom"/>
</dbReference>
<feature type="domain" description="K Homology" evidence="5">
    <location>
        <begin position="318"/>
        <end position="387"/>
    </location>
</feature>
<dbReference type="PANTHER" id="PTHR10288">
    <property type="entry name" value="KH DOMAIN CONTAINING RNA BINDING PROTEIN"/>
    <property type="match status" value="1"/>
</dbReference>
<feature type="coiled-coil region" evidence="3">
    <location>
        <begin position="152"/>
        <end position="183"/>
    </location>
</feature>
<dbReference type="CDD" id="cd02394">
    <property type="entry name" value="KH-I_Vigilin_rpt6"/>
    <property type="match status" value="1"/>
</dbReference>
<dbReference type="InterPro" id="IPR004088">
    <property type="entry name" value="KH_dom_type_1"/>
</dbReference>
<dbReference type="Gene3D" id="3.30.1370.10">
    <property type="entry name" value="K Homology domain, type 1"/>
    <property type="match status" value="5"/>
</dbReference>
<evidence type="ECO:0000256" key="2">
    <source>
        <dbReference type="PROSITE-ProRule" id="PRU00117"/>
    </source>
</evidence>
<feature type="region of interest" description="Disordered" evidence="4">
    <location>
        <begin position="421"/>
        <end position="464"/>
    </location>
</feature>
<evidence type="ECO:0000259" key="5">
    <source>
        <dbReference type="SMART" id="SM00322"/>
    </source>
</evidence>
<proteinExistence type="predicted"/>
<keyword evidence="7" id="KW-1185">Reference proteome</keyword>
<accession>A0A482XN76</accession>
<dbReference type="CDD" id="cd22418">
    <property type="entry name" value="KH-I_Vigilin_rpt15"/>
    <property type="match status" value="1"/>
</dbReference>
<dbReference type="OrthoDB" id="10027144at2759"/>
<dbReference type="InParanoid" id="A0A482XN76"/>
<evidence type="ECO:0000256" key="4">
    <source>
        <dbReference type="SAM" id="MobiDB-lite"/>
    </source>
</evidence>
<dbReference type="CDD" id="cd22411">
    <property type="entry name" value="KH-I_Vigilin_rpt8"/>
    <property type="match status" value="1"/>
</dbReference>
<dbReference type="SMR" id="A0A482XN76"/>
<feature type="domain" description="K Homology" evidence="5">
    <location>
        <begin position="246"/>
        <end position="314"/>
    </location>
</feature>
<feature type="domain" description="K Homology" evidence="5">
    <location>
        <begin position="175"/>
        <end position="245"/>
    </location>
</feature>
<dbReference type="EMBL" id="QKKF02004567">
    <property type="protein sequence ID" value="RZF47323.1"/>
    <property type="molecule type" value="Genomic_DNA"/>
</dbReference>
<comment type="caution">
    <text evidence="6">The sequence shown here is derived from an EMBL/GenBank/DDBJ whole genome shotgun (WGS) entry which is preliminary data.</text>
</comment>
<dbReference type="PROSITE" id="PS50084">
    <property type="entry name" value="KH_TYPE_1"/>
    <property type="match status" value="4"/>
</dbReference>
<feature type="domain" description="K Homology" evidence="5">
    <location>
        <begin position="35"/>
        <end position="107"/>
    </location>
</feature>
<dbReference type="GO" id="GO:0010468">
    <property type="term" value="P:regulation of gene expression"/>
    <property type="evidence" value="ECO:0007669"/>
    <property type="project" value="UniProtKB-ARBA"/>
</dbReference>
<evidence type="ECO:0000256" key="3">
    <source>
        <dbReference type="SAM" id="Coils"/>
    </source>
</evidence>
<evidence type="ECO:0000313" key="7">
    <source>
        <dbReference type="Proteomes" id="UP000291343"/>
    </source>
</evidence>
<feature type="compositionally biased region" description="Gly residues" evidence="4">
    <location>
        <begin position="536"/>
        <end position="551"/>
    </location>
</feature>
<organism evidence="6 7">
    <name type="scientific">Laodelphax striatellus</name>
    <name type="common">Small brown planthopper</name>
    <name type="synonym">Delphax striatella</name>
    <dbReference type="NCBI Taxonomy" id="195883"/>
    <lineage>
        <taxon>Eukaryota</taxon>
        <taxon>Metazoa</taxon>
        <taxon>Ecdysozoa</taxon>
        <taxon>Arthropoda</taxon>
        <taxon>Hexapoda</taxon>
        <taxon>Insecta</taxon>
        <taxon>Pterygota</taxon>
        <taxon>Neoptera</taxon>
        <taxon>Paraneoptera</taxon>
        <taxon>Hemiptera</taxon>
        <taxon>Auchenorrhyncha</taxon>
        <taxon>Fulgoroidea</taxon>
        <taxon>Delphacidae</taxon>
        <taxon>Criomorphinae</taxon>
        <taxon>Laodelphax</taxon>
    </lineage>
</organism>
<dbReference type="SMART" id="SM00322">
    <property type="entry name" value="KH"/>
    <property type="match status" value="5"/>
</dbReference>
<dbReference type="Pfam" id="PF00013">
    <property type="entry name" value="KH_1"/>
    <property type="match status" value="5"/>
</dbReference>
<name>A0A482XN76_LAOST</name>
<protein>
    <recommendedName>
        <fullName evidence="5">K Homology domain-containing protein</fullName>
    </recommendedName>
</protein>
<dbReference type="InterPro" id="IPR036612">
    <property type="entry name" value="KH_dom_type_1_sf"/>
</dbReference>
<dbReference type="STRING" id="195883.A0A482XN76"/>
<keyword evidence="3" id="KW-0175">Coiled coil</keyword>
<gene>
    <name evidence="6" type="ORF">LSTR_LSTR012609</name>
</gene>
<feature type="coiled-coil region" evidence="3">
    <location>
        <begin position="78"/>
        <end position="112"/>
    </location>
</feature>
<reference evidence="6 7" key="1">
    <citation type="journal article" date="2017" name="Gigascience">
        <title>Genome sequence of the small brown planthopper, Laodelphax striatellus.</title>
        <authorList>
            <person name="Zhu J."/>
            <person name="Jiang F."/>
            <person name="Wang X."/>
            <person name="Yang P."/>
            <person name="Bao Y."/>
            <person name="Zhao W."/>
            <person name="Wang W."/>
            <person name="Lu H."/>
            <person name="Wang Q."/>
            <person name="Cui N."/>
            <person name="Li J."/>
            <person name="Chen X."/>
            <person name="Luo L."/>
            <person name="Yu J."/>
            <person name="Kang L."/>
            <person name="Cui F."/>
        </authorList>
    </citation>
    <scope>NUCLEOTIDE SEQUENCE [LARGE SCALE GENOMIC DNA]</scope>
    <source>
        <strain evidence="6">Lst14</strain>
    </source>
</reference>
<evidence type="ECO:0000256" key="1">
    <source>
        <dbReference type="ARBA" id="ARBA00022737"/>
    </source>
</evidence>
<dbReference type="AlphaFoldDB" id="A0A482XN76"/>
<feature type="domain" description="K Homology" evidence="5">
    <location>
        <begin position="109"/>
        <end position="171"/>
    </location>
</feature>
<feature type="region of interest" description="Disordered" evidence="4">
    <location>
        <begin position="535"/>
        <end position="555"/>
    </location>
</feature>
<evidence type="ECO:0000313" key="6">
    <source>
        <dbReference type="EMBL" id="RZF47323.1"/>
    </source>
</evidence>
<dbReference type="Proteomes" id="UP000291343">
    <property type="component" value="Unassembled WGS sequence"/>
</dbReference>
<dbReference type="GO" id="GO:0003723">
    <property type="term" value="F:RNA binding"/>
    <property type="evidence" value="ECO:0007669"/>
    <property type="project" value="UniProtKB-UniRule"/>
</dbReference>
<sequence length="595" mass="66201">MPPPDADNSSTTIVLRGPQEKLGPALTMVYEKANSVVEQFIEVPYWVHRHLIGRKGADIQRMKEHCPHVYVDFGDKDKERLEDHKIKVRAIKEKLQAKAAELQAQMAWKEIEVPSAYFKYIIGKNGANINRIKDLTDATISTDRGSPNSLRIEGTKAAVAEAEKELKEIIDKLENEIEEEMIIDSRLHSVIIGQKGEQIREIREKFHNQVNITFPSPNEKSDVVRLRGPKAEVDKCCRHLRALVDARYTLDVPVFKQYHKLVIGKGGANIKKIKDDTNTKISLPAEDSKSDVIVISGRKENVEQARDMILKIQEEQDSMIREEVSVDARIHPRLIGARGRAIRQLMNQFQVEVKFAKATDPDPNIVIISGQQDNVANARDHLLELADDYMQDIADYEFEQSFRPNHNSEGTNPFDTLNFNVAAAAGGGGSPNDESRAAASGESPHHNNNGGGERSSSGFVVKGAPWDRRPRTRLALPTSPALEEHPLLLPTLCLGDRVVRGPRDPHGLRDRSAPLGYTTVNFCHCLEKLTDEWRGLSGGNSSGGGRSGGGPRQSPLEAVRKRIRIHAATFHLKVGFRYSNESAAAEPDPALPRCN</sequence>
<keyword evidence="2" id="KW-0694">RNA-binding</keyword>
<dbReference type="SUPFAM" id="SSF54791">
    <property type="entry name" value="Eukaryotic type KH-domain (KH-domain type I)"/>
    <property type="match status" value="5"/>
</dbReference>